<dbReference type="Pfam" id="PF22769">
    <property type="entry name" value="DCD"/>
    <property type="match status" value="1"/>
</dbReference>
<evidence type="ECO:0000256" key="3">
    <source>
        <dbReference type="SAM" id="Phobius"/>
    </source>
</evidence>
<dbReference type="InterPro" id="IPR036157">
    <property type="entry name" value="dUTPase-like_sf"/>
</dbReference>
<dbReference type="InterPro" id="IPR033704">
    <property type="entry name" value="dUTPase_trimeric"/>
</dbReference>
<comment type="caution">
    <text evidence="4">The sequence shown here is derived from an EMBL/GenBank/DDBJ whole genome shotgun (WGS) entry which is preliminary data.</text>
</comment>
<keyword evidence="2" id="KW-0546">Nucleotide metabolism</keyword>
<keyword evidence="5" id="KW-1185">Reference proteome</keyword>
<evidence type="ECO:0000313" key="5">
    <source>
        <dbReference type="Proteomes" id="UP001387293"/>
    </source>
</evidence>
<dbReference type="Proteomes" id="UP001387293">
    <property type="component" value="Unassembled WGS sequence"/>
</dbReference>
<proteinExistence type="predicted"/>
<dbReference type="EMBL" id="JAPYKS010000004">
    <property type="protein sequence ID" value="MEI9408592.1"/>
    <property type="molecule type" value="Genomic_DNA"/>
</dbReference>
<keyword evidence="3" id="KW-0472">Membrane</keyword>
<protein>
    <submittedName>
        <fullName evidence="4">Deoxycytidine triphosphate deaminase</fullName>
    </submittedName>
</protein>
<dbReference type="InterPro" id="IPR011962">
    <property type="entry name" value="dCTP_deaminase"/>
</dbReference>
<keyword evidence="1" id="KW-0378">Hydrolase</keyword>
<evidence type="ECO:0000256" key="1">
    <source>
        <dbReference type="ARBA" id="ARBA00022801"/>
    </source>
</evidence>
<organism evidence="4 5">
    <name type="scientific">Mesorhizobium salmacidum</name>
    <dbReference type="NCBI Taxonomy" id="3015171"/>
    <lineage>
        <taxon>Bacteria</taxon>
        <taxon>Pseudomonadati</taxon>
        <taxon>Pseudomonadota</taxon>
        <taxon>Alphaproteobacteria</taxon>
        <taxon>Hyphomicrobiales</taxon>
        <taxon>Phyllobacteriaceae</taxon>
        <taxon>Mesorhizobium</taxon>
    </lineage>
</organism>
<keyword evidence="3" id="KW-1133">Transmembrane helix</keyword>
<evidence type="ECO:0000256" key="2">
    <source>
        <dbReference type="ARBA" id="ARBA00023080"/>
    </source>
</evidence>
<keyword evidence="3" id="KW-0812">Transmembrane</keyword>
<sequence length="270" mass="29350">MTEPSTSGTNSEPIDGFWSDATWKALKSADAPVKPFKLEGIDRDGANYNLAIGEEVYVSSLASGKTVQKLSEGAAFSIAPGQFAFILTEEEVELPFDKIGFISIRASIKFLGLVNISGFHIDPGYKGKLIFAVYNAGPTIIHLRRGDRIFPLWITNLNERMQRTAWKVGHDKIPASMITAISGEFTTAYQLAEKLKVAQEDIVQLKSFKVYLTALLAVLFILISPFLKDAALNVVNTFWPPIKCAIFDCAAPAPPQPPPSSGAPTTSNKG</sequence>
<evidence type="ECO:0000313" key="4">
    <source>
        <dbReference type="EMBL" id="MEI9408592.1"/>
    </source>
</evidence>
<gene>
    <name evidence="4" type="ORF">O7A60_07410</name>
</gene>
<dbReference type="CDD" id="cd07557">
    <property type="entry name" value="trimeric_dUTPase"/>
    <property type="match status" value="1"/>
</dbReference>
<dbReference type="Gene3D" id="2.70.40.10">
    <property type="match status" value="1"/>
</dbReference>
<dbReference type="RefSeq" id="WP_337105703.1">
    <property type="nucleotide sequence ID" value="NZ_JAPYKS010000004.1"/>
</dbReference>
<accession>A0ABU8KT83</accession>
<name>A0ABU8KT83_9HYPH</name>
<feature type="transmembrane region" description="Helical" evidence="3">
    <location>
        <begin position="210"/>
        <end position="227"/>
    </location>
</feature>
<reference evidence="4 5" key="1">
    <citation type="submission" date="2022-12" db="EMBL/GenBank/DDBJ databases">
        <authorList>
            <person name="Muema E."/>
        </authorList>
    </citation>
    <scope>NUCLEOTIDE SEQUENCE [LARGE SCALE GENOMIC DNA]</scope>
    <source>
        <strain evidence="5">1326</strain>
    </source>
</reference>
<dbReference type="SUPFAM" id="SSF51283">
    <property type="entry name" value="dUTPase-like"/>
    <property type="match status" value="1"/>
</dbReference>